<sequence length="253" mass="27888">MVLHTVLLLTTMTPPAQGLLFVSSRWHQNQNQTSRPICSQDTPGTNGAEVAAMALNSVTFLAELCSVKNTADITYYKVPISDRRRQSNSMGKDPSKQTLGSFLSRIVGGGEPGDRVVGTERVEKRRRKVEIKHETACEYTGTLWFLGSRGVKFRETVRVVDVSKDGTSALVECDTAYRRGESWIDCSRVTCQLMSSSSSYIDVKMQVDSQVLVKIPLPGPAGRALRKKIGSVFELAAMSFLQKLNSNTSPEYS</sequence>
<gene>
    <name evidence="2" type="ORF">ASEP1449_LOCUS15455</name>
</gene>
<dbReference type="AlphaFoldDB" id="A0A7S2XRR8"/>
<proteinExistence type="predicted"/>
<reference evidence="2" key="1">
    <citation type="submission" date="2021-01" db="EMBL/GenBank/DDBJ databases">
        <authorList>
            <person name="Corre E."/>
            <person name="Pelletier E."/>
            <person name="Niang G."/>
            <person name="Scheremetjew M."/>
            <person name="Finn R."/>
            <person name="Kale V."/>
            <person name="Holt S."/>
            <person name="Cochrane G."/>
            <person name="Meng A."/>
            <person name="Brown T."/>
            <person name="Cohen L."/>
        </authorList>
    </citation>
    <scope>NUCLEOTIDE SEQUENCE</scope>
    <source>
        <strain evidence="2">CCMP2084</strain>
    </source>
</reference>
<keyword evidence="1" id="KW-0732">Signal</keyword>
<evidence type="ECO:0000256" key="1">
    <source>
        <dbReference type="SAM" id="SignalP"/>
    </source>
</evidence>
<dbReference type="EMBL" id="HBHQ01022833">
    <property type="protein sequence ID" value="CAD9823621.1"/>
    <property type="molecule type" value="Transcribed_RNA"/>
</dbReference>
<feature type="chain" id="PRO_5031309678" evidence="1">
    <location>
        <begin position="19"/>
        <end position="253"/>
    </location>
</feature>
<protein>
    <submittedName>
        <fullName evidence="2">Uncharacterized protein</fullName>
    </submittedName>
</protein>
<accession>A0A7S2XRR8</accession>
<name>A0A7S2XRR8_9STRA</name>
<feature type="signal peptide" evidence="1">
    <location>
        <begin position="1"/>
        <end position="18"/>
    </location>
</feature>
<evidence type="ECO:0000313" key="2">
    <source>
        <dbReference type="EMBL" id="CAD9823621.1"/>
    </source>
</evidence>
<organism evidence="2">
    <name type="scientific">Attheya septentrionalis</name>
    <dbReference type="NCBI Taxonomy" id="420275"/>
    <lineage>
        <taxon>Eukaryota</taxon>
        <taxon>Sar</taxon>
        <taxon>Stramenopiles</taxon>
        <taxon>Ochrophyta</taxon>
        <taxon>Bacillariophyta</taxon>
        <taxon>Coscinodiscophyceae</taxon>
        <taxon>Chaetocerotophycidae</taxon>
        <taxon>Chaetocerotales</taxon>
        <taxon>Attheyaceae</taxon>
        <taxon>Attheya</taxon>
    </lineage>
</organism>